<accession>A0A3B0ZXU3</accession>
<proteinExistence type="predicted"/>
<gene>
    <name evidence="2" type="ORF">MNBD_GAMMA21-460</name>
</gene>
<dbReference type="CDD" id="cd07247">
    <property type="entry name" value="SgaA_N_like"/>
    <property type="match status" value="1"/>
</dbReference>
<evidence type="ECO:0000313" key="2">
    <source>
        <dbReference type="EMBL" id="VAW96591.1"/>
    </source>
</evidence>
<dbReference type="InterPro" id="IPR029068">
    <property type="entry name" value="Glyas_Bleomycin-R_OHBP_Dase"/>
</dbReference>
<dbReference type="EMBL" id="UOFR01000039">
    <property type="protein sequence ID" value="VAW96591.1"/>
    <property type="molecule type" value="Genomic_DNA"/>
</dbReference>
<reference evidence="2" key="1">
    <citation type="submission" date="2018-06" db="EMBL/GenBank/DDBJ databases">
        <authorList>
            <person name="Zhirakovskaya E."/>
        </authorList>
    </citation>
    <scope>NUCLEOTIDE SEQUENCE</scope>
</reference>
<dbReference type="AlphaFoldDB" id="A0A3B0ZXU3"/>
<dbReference type="PROSITE" id="PS51819">
    <property type="entry name" value="VOC"/>
    <property type="match status" value="1"/>
</dbReference>
<dbReference type="PANTHER" id="PTHR33993">
    <property type="entry name" value="GLYOXALASE-RELATED"/>
    <property type="match status" value="1"/>
</dbReference>
<dbReference type="Gene3D" id="3.10.180.10">
    <property type="entry name" value="2,3-Dihydroxybiphenyl 1,2-Dioxygenase, domain 1"/>
    <property type="match status" value="1"/>
</dbReference>
<feature type="domain" description="VOC" evidence="1">
    <location>
        <begin position="10"/>
        <end position="125"/>
    </location>
</feature>
<protein>
    <recommendedName>
        <fullName evidence="1">VOC domain-containing protein</fullName>
    </recommendedName>
</protein>
<dbReference type="Pfam" id="PF00903">
    <property type="entry name" value="Glyoxalase"/>
    <property type="match status" value="1"/>
</dbReference>
<name>A0A3B0ZXU3_9ZZZZ</name>
<organism evidence="2">
    <name type="scientific">hydrothermal vent metagenome</name>
    <dbReference type="NCBI Taxonomy" id="652676"/>
    <lineage>
        <taxon>unclassified sequences</taxon>
        <taxon>metagenomes</taxon>
        <taxon>ecological metagenomes</taxon>
    </lineage>
</organism>
<dbReference type="InterPro" id="IPR052164">
    <property type="entry name" value="Anthracycline_SecMetBiosynth"/>
</dbReference>
<evidence type="ECO:0000259" key="1">
    <source>
        <dbReference type="PROSITE" id="PS51819"/>
    </source>
</evidence>
<dbReference type="SUPFAM" id="SSF54593">
    <property type="entry name" value="Glyoxalase/Bleomycin resistance protein/Dihydroxybiphenyl dioxygenase"/>
    <property type="match status" value="1"/>
</dbReference>
<dbReference type="InterPro" id="IPR004360">
    <property type="entry name" value="Glyas_Fos-R_dOase_dom"/>
</dbReference>
<dbReference type="InterPro" id="IPR037523">
    <property type="entry name" value="VOC_core"/>
</dbReference>
<sequence>MEEAMKQHGAFSWNELMTTDVAGAKAFYGELFGWALRDEQAPDMVYTVAKVGDKDVAGLMVIPDEAKGMPATWGAYVTVDDVDKQVKRVESLGGKIMVPPRDIPDVGRFAVISDPQGAMLSIITYSL</sequence>
<dbReference type="PANTHER" id="PTHR33993:SF14">
    <property type="entry name" value="GB|AAF24581.1"/>
    <property type="match status" value="1"/>
</dbReference>